<dbReference type="SUPFAM" id="SSF144292">
    <property type="entry name" value="occludin/ELL-like"/>
    <property type="match status" value="1"/>
</dbReference>
<dbReference type="AlphaFoldDB" id="A0AAE1QFB5"/>
<feature type="compositionally biased region" description="Low complexity" evidence="7">
    <location>
        <begin position="251"/>
        <end position="272"/>
    </location>
</feature>
<evidence type="ECO:0000313" key="10">
    <source>
        <dbReference type="Proteomes" id="UP001292094"/>
    </source>
</evidence>
<keyword evidence="3" id="KW-0805">Transcription regulation</keyword>
<gene>
    <name evidence="9" type="ORF">Pmani_004111</name>
</gene>
<evidence type="ECO:0000256" key="6">
    <source>
        <dbReference type="PROSITE-ProRule" id="PRU01324"/>
    </source>
</evidence>
<dbReference type="GO" id="GO:0042795">
    <property type="term" value="P:snRNA transcription by RNA polymerase II"/>
    <property type="evidence" value="ECO:0007669"/>
    <property type="project" value="TreeGrafter"/>
</dbReference>
<dbReference type="InterPro" id="IPR010844">
    <property type="entry name" value="Occludin_ELL"/>
</dbReference>
<evidence type="ECO:0000256" key="2">
    <source>
        <dbReference type="ARBA" id="ARBA00009171"/>
    </source>
</evidence>
<feature type="domain" description="OCEL" evidence="8">
    <location>
        <begin position="444"/>
        <end position="553"/>
    </location>
</feature>
<evidence type="ECO:0000256" key="4">
    <source>
        <dbReference type="ARBA" id="ARBA00023163"/>
    </source>
</evidence>
<sequence>MVSLHVFEILIPAGRNSNGPSKFSFFLQNIQEGDGPKGSFEFIKQFGTRALESLGPMVAKVFIQAKDDSYEKTKNRMKDVNIKNQMNCVKEVKADYSTFRRSNAKKSPMVIPPPKKDIVAELPSNNKFSPNSPHRTQQQTGSNIPSSGKPVPPPPPSRGGYKNPELMRRPLRERIIQMLAVKNYRKPEIMGRLYNDGILEKDRRLMTSVLNSVSQVKENIHHLSRHLWTEVREDWPFYNDKEKEAVRRLKPQSTPPSNESSSHSPTPSQPLSPAEPQGTKRANEETIDPTAKRPRWSQRVVSKPTRRNNNNTSSVKGETVSSLHPDSRLSSKPKTTNNSSLNSRHRDEPVLTNGTSSPARKPFSASPLAHGSPRHRLNGIHSNHHASGNHSPINGMTNGLTNGHGNPHHKTNGHIKSEPGHIKSEPTTPSSSPNNHSKGEKVEPSYLKNYCNIDSVETRSQYKADFNKQYEEYLRLHNFIEEHMKQFTELEERLKSETQGSEEYNTIRAQMIKKYEATQQDCNYQQKKKRYNYLFEKLAHIKKLVREYDAAHS</sequence>
<dbReference type="InterPro" id="IPR019464">
    <property type="entry name" value="ELL_N"/>
</dbReference>
<dbReference type="GO" id="GO:0000987">
    <property type="term" value="F:cis-regulatory region sequence-specific DNA binding"/>
    <property type="evidence" value="ECO:0007669"/>
    <property type="project" value="TreeGrafter"/>
</dbReference>
<dbReference type="Gene3D" id="6.10.140.340">
    <property type="match status" value="1"/>
</dbReference>
<reference evidence="9" key="1">
    <citation type="submission" date="2023-11" db="EMBL/GenBank/DDBJ databases">
        <title>Genome assemblies of two species of porcelain crab, Petrolisthes cinctipes and Petrolisthes manimaculis (Anomura: Porcellanidae).</title>
        <authorList>
            <person name="Angst P."/>
        </authorList>
    </citation>
    <scope>NUCLEOTIDE SEQUENCE</scope>
    <source>
        <strain evidence="9">PB745_02</strain>
        <tissue evidence="9">Gill</tissue>
    </source>
</reference>
<dbReference type="GO" id="GO:0032968">
    <property type="term" value="P:positive regulation of transcription elongation by RNA polymerase II"/>
    <property type="evidence" value="ECO:0007669"/>
    <property type="project" value="TreeGrafter"/>
</dbReference>
<keyword evidence="4" id="KW-0804">Transcription</keyword>
<comment type="caution">
    <text evidence="9">The sequence shown here is derived from an EMBL/GenBank/DDBJ whole genome shotgun (WGS) entry which is preliminary data.</text>
</comment>
<feature type="region of interest" description="Disordered" evidence="7">
    <location>
        <begin position="102"/>
        <end position="167"/>
    </location>
</feature>
<dbReference type="InterPro" id="IPR042065">
    <property type="entry name" value="E3_ELL-like"/>
</dbReference>
<accession>A0AAE1QFB5</accession>
<evidence type="ECO:0000259" key="8">
    <source>
        <dbReference type="PROSITE" id="PS51980"/>
    </source>
</evidence>
<comment type="similarity">
    <text evidence="2 6">Belongs to the ELL/occludin family.</text>
</comment>
<keyword evidence="5" id="KW-0539">Nucleus</keyword>
<feature type="compositionally biased region" description="Low complexity" evidence="7">
    <location>
        <begin position="426"/>
        <end position="435"/>
    </location>
</feature>
<comment type="subcellular location">
    <subcellularLocation>
        <location evidence="1">Nucleus</location>
    </subcellularLocation>
</comment>
<dbReference type="Pfam" id="PF07303">
    <property type="entry name" value="Occludin_ELL"/>
    <property type="match status" value="1"/>
</dbReference>
<dbReference type="SUPFAM" id="SSF46785">
    <property type="entry name" value="Winged helix' DNA-binding domain"/>
    <property type="match status" value="1"/>
</dbReference>
<dbReference type="PANTHER" id="PTHR23288">
    <property type="entry name" value="OCCLUDIN AND RNA POLYMERASE II ELONGATION FACTOR ELL"/>
    <property type="match status" value="1"/>
</dbReference>
<dbReference type="Gene3D" id="1.10.10.2670">
    <property type="entry name" value="E3 ubiquitin-protein ligase"/>
    <property type="match status" value="1"/>
</dbReference>
<dbReference type="PANTHER" id="PTHR23288:SF17">
    <property type="entry name" value="RNA POLYMERASE II ELONGATION FACTOR ELL"/>
    <property type="match status" value="1"/>
</dbReference>
<evidence type="ECO:0000256" key="7">
    <source>
        <dbReference type="SAM" id="MobiDB-lite"/>
    </source>
</evidence>
<evidence type="ECO:0000256" key="3">
    <source>
        <dbReference type="ARBA" id="ARBA00023015"/>
    </source>
</evidence>
<feature type="compositionally biased region" description="Basic residues" evidence="7">
    <location>
        <begin position="372"/>
        <end position="384"/>
    </location>
</feature>
<dbReference type="Proteomes" id="UP001292094">
    <property type="component" value="Unassembled WGS sequence"/>
</dbReference>
<dbReference type="GO" id="GO:0006368">
    <property type="term" value="P:transcription elongation by RNA polymerase II"/>
    <property type="evidence" value="ECO:0007669"/>
    <property type="project" value="InterPro"/>
</dbReference>
<dbReference type="InterPro" id="IPR036390">
    <property type="entry name" value="WH_DNA-bd_sf"/>
</dbReference>
<dbReference type="InterPro" id="IPR031176">
    <property type="entry name" value="ELL/occludin"/>
</dbReference>
<feature type="region of interest" description="Disordered" evidence="7">
    <location>
        <begin position="246"/>
        <end position="443"/>
    </location>
</feature>
<keyword evidence="10" id="KW-1185">Reference proteome</keyword>
<evidence type="ECO:0000256" key="5">
    <source>
        <dbReference type="ARBA" id="ARBA00023242"/>
    </source>
</evidence>
<feature type="compositionally biased region" description="Polar residues" evidence="7">
    <location>
        <begin position="123"/>
        <end position="144"/>
    </location>
</feature>
<organism evidence="9 10">
    <name type="scientific">Petrolisthes manimaculis</name>
    <dbReference type="NCBI Taxonomy" id="1843537"/>
    <lineage>
        <taxon>Eukaryota</taxon>
        <taxon>Metazoa</taxon>
        <taxon>Ecdysozoa</taxon>
        <taxon>Arthropoda</taxon>
        <taxon>Crustacea</taxon>
        <taxon>Multicrustacea</taxon>
        <taxon>Malacostraca</taxon>
        <taxon>Eumalacostraca</taxon>
        <taxon>Eucarida</taxon>
        <taxon>Decapoda</taxon>
        <taxon>Pleocyemata</taxon>
        <taxon>Anomura</taxon>
        <taxon>Galatheoidea</taxon>
        <taxon>Porcellanidae</taxon>
        <taxon>Petrolisthes</taxon>
    </lineage>
</organism>
<evidence type="ECO:0000313" key="9">
    <source>
        <dbReference type="EMBL" id="KAK4325298.1"/>
    </source>
</evidence>
<evidence type="ECO:0000256" key="1">
    <source>
        <dbReference type="ARBA" id="ARBA00004123"/>
    </source>
</evidence>
<feature type="compositionally biased region" description="Polar residues" evidence="7">
    <location>
        <begin position="385"/>
        <end position="404"/>
    </location>
</feature>
<protein>
    <recommendedName>
        <fullName evidence="8">OCEL domain-containing protein</fullName>
    </recommendedName>
</protein>
<dbReference type="EMBL" id="JAWZYT010000288">
    <property type="protein sequence ID" value="KAK4325298.1"/>
    <property type="molecule type" value="Genomic_DNA"/>
</dbReference>
<dbReference type="PROSITE" id="PS51980">
    <property type="entry name" value="OCEL"/>
    <property type="match status" value="1"/>
</dbReference>
<name>A0AAE1QFB5_9EUCA</name>
<dbReference type="Pfam" id="PF10390">
    <property type="entry name" value="ELL"/>
    <property type="match status" value="1"/>
</dbReference>
<proteinExistence type="inferred from homology"/>
<feature type="compositionally biased region" description="Basic and acidic residues" evidence="7">
    <location>
        <begin position="415"/>
        <end position="424"/>
    </location>
</feature>
<dbReference type="GO" id="GO:0008023">
    <property type="term" value="C:transcription elongation factor complex"/>
    <property type="evidence" value="ECO:0007669"/>
    <property type="project" value="InterPro"/>
</dbReference>
<feature type="compositionally biased region" description="Polar residues" evidence="7">
    <location>
        <begin position="307"/>
        <end position="342"/>
    </location>
</feature>